<sequence>AEVTTVEMVFGNVSWLDMCGNPMKTFAYINIGISEADLKRCMSILNKTRWKGGTLQIELAKESFLHRIGSCRPSSIQLVHRLIISKGVLKKNREEDAKATGC</sequence>
<dbReference type="Ensembl" id="ENSTMTT00000000440.1">
    <property type="protein sequence ID" value="ENSTMTP00000000431.1"/>
    <property type="gene ID" value="ENSTMTG00000000359.1"/>
</dbReference>
<dbReference type="PANTHER" id="PTHR48029:SF1">
    <property type="entry name" value="NUCLEOLAR PROTEIN 8"/>
    <property type="match status" value="1"/>
</dbReference>
<evidence type="ECO:0000313" key="3">
    <source>
        <dbReference type="Proteomes" id="UP000472274"/>
    </source>
</evidence>
<evidence type="ECO:0008006" key="4">
    <source>
        <dbReference type="Google" id="ProtNLM"/>
    </source>
</evidence>
<keyword evidence="3" id="KW-1185">Reference proteome</keyword>
<proteinExistence type="predicted"/>
<evidence type="ECO:0000256" key="1">
    <source>
        <dbReference type="ARBA" id="ARBA00022884"/>
    </source>
</evidence>
<dbReference type="GO" id="GO:1902570">
    <property type="term" value="P:protein localization to nucleolus"/>
    <property type="evidence" value="ECO:0007669"/>
    <property type="project" value="TreeGrafter"/>
</dbReference>
<organism evidence="2 3">
    <name type="scientific">Terrapene triunguis</name>
    <name type="common">Three-toed box turtle</name>
    <dbReference type="NCBI Taxonomy" id="2587831"/>
    <lineage>
        <taxon>Eukaryota</taxon>
        <taxon>Metazoa</taxon>
        <taxon>Chordata</taxon>
        <taxon>Craniata</taxon>
        <taxon>Vertebrata</taxon>
        <taxon>Euteleostomi</taxon>
        <taxon>Archelosauria</taxon>
        <taxon>Testudinata</taxon>
        <taxon>Testudines</taxon>
        <taxon>Cryptodira</taxon>
        <taxon>Durocryptodira</taxon>
        <taxon>Testudinoidea</taxon>
        <taxon>Emydidae</taxon>
        <taxon>Terrapene</taxon>
    </lineage>
</organism>
<dbReference type="GO" id="GO:0005730">
    <property type="term" value="C:nucleolus"/>
    <property type="evidence" value="ECO:0007669"/>
    <property type="project" value="TreeGrafter"/>
</dbReference>
<dbReference type="PANTHER" id="PTHR48029">
    <property type="entry name" value="NUCLEOLAR PROTEIN 8"/>
    <property type="match status" value="1"/>
</dbReference>
<dbReference type="GO" id="GO:0003723">
    <property type="term" value="F:RNA binding"/>
    <property type="evidence" value="ECO:0007669"/>
    <property type="project" value="UniProtKB-KW"/>
</dbReference>
<name>A0A674HTP4_9SAUR</name>
<reference evidence="2" key="1">
    <citation type="submission" date="2025-08" db="UniProtKB">
        <authorList>
            <consortium name="Ensembl"/>
        </authorList>
    </citation>
    <scope>IDENTIFICATION</scope>
</reference>
<accession>A0A674HTP4</accession>
<reference evidence="2" key="2">
    <citation type="submission" date="2025-09" db="UniProtKB">
        <authorList>
            <consortium name="Ensembl"/>
        </authorList>
    </citation>
    <scope>IDENTIFICATION</scope>
</reference>
<evidence type="ECO:0000313" key="2">
    <source>
        <dbReference type="Ensembl" id="ENSTMTP00000000431.1"/>
    </source>
</evidence>
<keyword evidence="1" id="KW-0694">RNA-binding</keyword>
<protein>
    <recommendedName>
        <fullName evidence="4">RRM domain-containing protein</fullName>
    </recommendedName>
</protein>
<dbReference type="AlphaFoldDB" id="A0A674HTP4"/>
<dbReference type="InParanoid" id="A0A674HTP4"/>
<dbReference type="Proteomes" id="UP000472274">
    <property type="component" value="Unplaced"/>
</dbReference>